<evidence type="ECO:0000313" key="4">
    <source>
        <dbReference type="Proteomes" id="UP000051952"/>
    </source>
</evidence>
<gene>
    <name evidence="3" type="ORF">BSAL_51345</name>
</gene>
<feature type="compositionally biased region" description="Low complexity" evidence="2">
    <location>
        <begin position="114"/>
        <end position="133"/>
    </location>
</feature>
<name>A0A0S4IKK9_BODSA</name>
<keyword evidence="3" id="KW-0812">Transmembrane</keyword>
<keyword evidence="4" id="KW-1185">Reference proteome</keyword>
<organism evidence="3 4">
    <name type="scientific">Bodo saltans</name>
    <name type="common">Flagellated protozoan</name>
    <dbReference type="NCBI Taxonomy" id="75058"/>
    <lineage>
        <taxon>Eukaryota</taxon>
        <taxon>Discoba</taxon>
        <taxon>Euglenozoa</taxon>
        <taxon>Kinetoplastea</taxon>
        <taxon>Metakinetoplastina</taxon>
        <taxon>Eubodonida</taxon>
        <taxon>Bodonidae</taxon>
        <taxon>Bodo</taxon>
    </lineage>
</organism>
<dbReference type="Proteomes" id="UP000051952">
    <property type="component" value="Unassembled WGS sequence"/>
</dbReference>
<evidence type="ECO:0000256" key="1">
    <source>
        <dbReference type="SAM" id="Coils"/>
    </source>
</evidence>
<evidence type="ECO:0000256" key="2">
    <source>
        <dbReference type="SAM" id="MobiDB-lite"/>
    </source>
</evidence>
<reference evidence="4" key="1">
    <citation type="submission" date="2015-09" db="EMBL/GenBank/DDBJ databases">
        <authorList>
            <consortium name="Pathogen Informatics"/>
        </authorList>
    </citation>
    <scope>NUCLEOTIDE SEQUENCE [LARGE SCALE GENOMIC DNA]</scope>
    <source>
        <strain evidence="4">Lake Konstanz</strain>
    </source>
</reference>
<dbReference type="AlphaFoldDB" id="A0A0S4IKK9"/>
<evidence type="ECO:0000313" key="3">
    <source>
        <dbReference type="EMBL" id="CUE67247.1"/>
    </source>
</evidence>
<feature type="region of interest" description="Disordered" evidence="2">
    <location>
        <begin position="107"/>
        <end position="143"/>
    </location>
</feature>
<feature type="coiled-coil region" evidence="1">
    <location>
        <begin position="38"/>
        <end position="72"/>
    </location>
</feature>
<dbReference type="VEuPathDB" id="TriTrypDB:BSAL_51345"/>
<dbReference type="EMBL" id="CYKH01000060">
    <property type="protein sequence ID" value="CUE67247.1"/>
    <property type="molecule type" value="Genomic_DNA"/>
</dbReference>
<protein>
    <submittedName>
        <fullName evidence="3">Transmembrane protein, putative</fullName>
    </submittedName>
</protein>
<proteinExistence type="predicted"/>
<accession>A0A0S4IKK9</accession>
<keyword evidence="3" id="KW-0472">Membrane</keyword>
<keyword evidence="1" id="KW-0175">Coiled coil</keyword>
<sequence>MENCLTILRGKRTRTQLVERHLLEKEVTERRLNERHFLGVHREELKQFEGRIQEAHRRLTAAQERRTRLKAATGESIVHEKTRWEDERRWMLRQLQAITNPILSTMTSSEDNTQHQPQQQSQPTTTTGETSQPNHPQNNAEGSALISDGLSARTNAALARARQVLASTT</sequence>